<feature type="compositionally biased region" description="Acidic residues" evidence="1">
    <location>
        <begin position="293"/>
        <end position="326"/>
    </location>
</feature>
<dbReference type="RefSeq" id="XP_064766152.1">
    <property type="nucleotide sequence ID" value="XM_064913517.1"/>
</dbReference>
<organism evidence="2 3">
    <name type="scientific">Myxozyma melibiosi</name>
    <dbReference type="NCBI Taxonomy" id="54550"/>
    <lineage>
        <taxon>Eukaryota</taxon>
        <taxon>Fungi</taxon>
        <taxon>Dikarya</taxon>
        <taxon>Ascomycota</taxon>
        <taxon>Saccharomycotina</taxon>
        <taxon>Lipomycetes</taxon>
        <taxon>Lipomycetales</taxon>
        <taxon>Lipomycetaceae</taxon>
        <taxon>Myxozyma</taxon>
    </lineage>
</organism>
<dbReference type="EMBL" id="JBBJBU010000013">
    <property type="protein sequence ID" value="KAK7203119.1"/>
    <property type="molecule type" value="Genomic_DNA"/>
</dbReference>
<evidence type="ECO:0000313" key="3">
    <source>
        <dbReference type="Proteomes" id="UP001498771"/>
    </source>
</evidence>
<feature type="region of interest" description="Disordered" evidence="1">
    <location>
        <begin position="68"/>
        <end position="92"/>
    </location>
</feature>
<evidence type="ECO:0000313" key="2">
    <source>
        <dbReference type="EMBL" id="KAK7203119.1"/>
    </source>
</evidence>
<sequence>MTSTASRSPASSDVHASRRRHPPLYFTLIHDTTAAPADLILDEAELATQSTRMRTATRMHHPRLHYLFSDDPDDPEYPSPLASATQHQQQQQKQQRVLIVDFADDAQSILRTTSLSPEWQVTNTSTSALAMRSSSSTAPYRSSTPTTAAAAAAAADIGKMLTIEGVGASAENFEVLSNVVKKKKMQASTAVPAETDLGNAFMYADLFNQTNQRLESLIQQSPPSLYTDTLARLKTELNHLSDVTHPTDNSANSLHENLANTARMRESLAALRKHSQSQSASSSLQGGAYREAAEEESEQSEQSEESESEESEEEQSEHSEEEDDDQPMFATEIPPTSIHPSPSPSASPANDNTHDIQKDTLAASVADLNLTPDDAQPHPTTSTAHEDDVHSSQSSHEDLVPRS</sequence>
<reference evidence="2 3" key="1">
    <citation type="submission" date="2024-03" db="EMBL/GenBank/DDBJ databases">
        <title>Genome-scale model development and genomic sequencing of the oleaginous clade Lipomyces.</title>
        <authorList>
            <consortium name="Lawrence Berkeley National Laboratory"/>
            <person name="Czajka J.J."/>
            <person name="Han Y."/>
            <person name="Kim J."/>
            <person name="Mondo S.J."/>
            <person name="Hofstad B.A."/>
            <person name="Robles A."/>
            <person name="Haridas S."/>
            <person name="Riley R."/>
            <person name="LaButti K."/>
            <person name="Pangilinan J."/>
            <person name="Andreopoulos W."/>
            <person name="Lipzen A."/>
            <person name="Yan J."/>
            <person name="Wang M."/>
            <person name="Ng V."/>
            <person name="Grigoriev I.V."/>
            <person name="Spatafora J.W."/>
            <person name="Magnuson J.K."/>
            <person name="Baker S.E."/>
            <person name="Pomraning K.R."/>
        </authorList>
    </citation>
    <scope>NUCLEOTIDE SEQUENCE [LARGE SCALE GENOMIC DNA]</scope>
    <source>
        <strain evidence="2 3">Phaff 52-87</strain>
    </source>
</reference>
<keyword evidence="3" id="KW-1185">Reference proteome</keyword>
<gene>
    <name evidence="2" type="ORF">BZA70DRAFT_283915</name>
</gene>
<evidence type="ECO:0008006" key="4">
    <source>
        <dbReference type="Google" id="ProtNLM"/>
    </source>
</evidence>
<feature type="compositionally biased region" description="Low complexity" evidence="1">
    <location>
        <begin position="276"/>
        <end position="285"/>
    </location>
</feature>
<dbReference type="Gene3D" id="2.60.270.60">
    <property type="match status" value="1"/>
</dbReference>
<protein>
    <recommendedName>
        <fullName evidence="4">Transcription elongation factor Eaf N-terminal domain-containing protein</fullName>
    </recommendedName>
</protein>
<name>A0ABR1EZU9_9ASCO</name>
<feature type="compositionally biased region" description="Basic and acidic residues" evidence="1">
    <location>
        <begin position="384"/>
        <end position="403"/>
    </location>
</feature>
<accession>A0ABR1EZU9</accession>
<comment type="caution">
    <text evidence="2">The sequence shown here is derived from an EMBL/GenBank/DDBJ whole genome shotgun (WGS) entry which is preliminary data.</text>
</comment>
<dbReference type="GeneID" id="90039029"/>
<dbReference type="Proteomes" id="UP001498771">
    <property type="component" value="Unassembled WGS sequence"/>
</dbReference>
<feature type="region of interest" description="Disordered" evidence="1">
    <location>
        <begin position="269"/>
        <end position="403"/>
    </location>
</feature>
<proteinExistence type="predicted"/>
<feature type="compositionally biased region" description="Low complexity" evidence="1">
    <location>
        <begin position="334"/>
        <end position="348"/>
    </location>
</feature>
<evidence type="ECO:0000256" key="1">
    <source>
        <dbReference type="SAM" id="MobiDB-lite"/>
    </source>
</evidence>